<dbReference type="EMBL" id="GG666471">
    <property type="protein sequence ID" value="EEN67222.1"/>
    <property type="molecule type" value="Genomic_DNA"/>
</dbReference>
<evidence type="ECO:0000259" key="2">
    <source>
        <dbReference type="PROSITE" id="PS50017"/>
    </source>
</evidence>
<sequence length="1059" mass="116769">MSATVGEEPALQPRQVVAQVEALARQLERENARIQAAGRAGCARGKVAGLLQELTEVLEECARESGQLVARIRHVRGVLSGTRDGLRLAGGRDRCAKGEAGVLKVSFGQGSGNNAFLISLIMDGQEHHGKDDTKEASVGDLRKSVDEAMTVAEKAEGTVADVAREATAAILEDAQELNHLECIEDEPEKPEDMKATEEKDKEESVSESSNSNSDEVANNHSENILVDKPLETEEKVADNEKESEKDKVKEVRPDEKSVQETEKKDADKKDGDSKDNDSKEKTDNKSTLVEIDTKHSTEKKTATTSEDRPPATTKTKTPSTAEKKKSSREREEINLNKPPEEDDDVDQIAPANPGIWSTFPCDAQNDDGQSELACLIKVDIQAVTSFPVTCQITNHLAPSALAHNEELVSHVVQLSPAGLKLPVPAVVSLPYTWSRHVSRELAVKKTTDGENWKEVPLKGTDVVYKDRKGHFVEFQVSRLACYVVVSRLKEETFNLQKSKTKPNVFRSSVDQRIELNFPPGAIKTVGVLNVQVQPIDSVSLSALKSRCPDCDTLISTSPIVSLSLSPGLRLHKAVDITVPCPLNPAGNWARDPTRPGTAGLSGLHKPVDITVPCPLNPAGNWARDPTRPGTAGLGGSRKLGRSFPLVSGCRSVSGDTFLHRTLHDKTVFDSGEHFSPPLTRSRKLGGSSPRPGSAPAGRTSTMEEGDNGDDFLHLLGQAEGEESWAEVMGVRFRQNKKGLVTFEMSELLGKFIVLRTADPAAEQFQSLTETLPRMLETSLTLTDARLLLRTKTGDPERAVVRCVPARDVREAEMQLDAAGYEEAEPSKEVLLKDGDQLVLKFSGNVARDTDGDSRDSVRLTFYSQRRTQAHFYIKEVNEFGNYSSPCYRGMVRFYGTRRHVGRPGGEDADRGPPDVIKNAFLGDTVEDGLDSICKLPVTLPKRERDPPRPPSAYRKLIESQGPLVNDWLQWLASELDEDWDLLGHHLRVKRSRLQHIKRNNPDDMQQQAFDMLYSWRKSLPAATDKIGKLCRALSRVGRRDLAEELRERYSDHRKKNGKA</sequence>
<feature type="compositionally biased region" description="Low complexity" evidence="1">
    <location>
        <begin position="206"/>
        <end position="216"/>
    </location>
</feature>
<feature type="compositionally biased region" description="Basic and acidic residues" evidence="1">
    <location>
        <begin position="321"/>
        <end position="334"/>
    </location>
</feature>
<evidence type="ECO:0000256" key="1">
    <source>
        <dbReference type="SAM" id="MobiDB-lite"/>
    </source>
</evidence>
<dbReference type="PANTHER" id="PTHR28336">
    <property type="entry name" value="BA1-643"/>
    <property type="match status" value="1"/>
</dbReference>
<feature type="compositionally biased region" description="Basic and acidic residues" evidence="1">
    <location>
        <begin position="291"/>
        <end position="309"/>
    </location>
</feature>
<dbReference type="InParanoid" id="C3XWW2"/>
<feature type="compositionally biased region" description="Basic and acidic residues" evidence="1">
    <location>
        <begin position="228"/>
        <end position="284"/>
    </location>
</feature>
<dbReference type="SUPFAM" id="SSF47986">
    <property type="entry name" value="DEATH domain"/>
    <property type="match status" value="1"/>
</dbReference>
<proteinExistence type="predicted"/>
<dbReference type="InterPro" id="IPR011029">
    <property type="entry name" value="DEATH-like_dom_sf"/>
</dbReference>
<feature type="compositionally biased region" description="Basic and acidic residues" evidence="1">
    <location>
        <begin position="190"/>
        <end position="204"/>
    </location>
</feature>
<dbReference type="PROSITE" id="PS50017">
    <property type="entry name" value="DEATH_DOMAIN"/>
    <property type="match status" value="1"/>
</dbReference>
<organism>
    <name type="scientific">Branchiostoma floridae</name>
    <name type="common">Florida lancelet</name>
    <name type="synonym">Amphioxus</name>
    <dbReference type="NCBI Taxonomy" id="7739"/>
    <lineage>
        <taxon>Eukaryota</taxon>
        <taxon>Metazoa</taxon>
        <taxon>Chordata</taxon>
        <taxon>Cephalochordata</taxon>
        <taxon>Leptocardii</taxon>
        <taxon>Amphioxiformes</taxon>
        <taxon>Branchiostomatidae</taxon>
        <taxon>Branchiostoma</taxon>
    </lineage>
</organism>
<dbReference type="Pfam" id="PF00531">
    <property type="entry name" value="Death"/>
    <property type="match status" value="1"/>
</dbReference>
<dbReference type="eggNOG" id="KOG4177">
    <property type="taxonomic scope" value="Eukaryota"/>
</dbReference>
<protein>
    <recommendedName>
        <fullName evidence="2">Death domain-containing protein</fullName>
    </recommendedName>
</protein>
<dbReference type="GO" id="GO:0007165">
    <property type="term" value="P:signal transduction"/>
    <property type="evidence" value="ECO:0007669"/>
    <property type="project" value="InterPro"/>
</dbReference>
<accession>C3XWW2</accession>
<name>C3XWW2_BRAFL</name>
<gene>
    <name evidence="3" type="ORF">BRAFLDRAFT_119651</name>
</gene>
<feature type="region of interest" description="Disordered" evidence="1">
    <location>
        <begin position="668"/>
        <end position="706"/>
    </location>
</feature>
<dbReference type="Gene3D" id="2.60.220.30">
    <property type="match status" value="2"/>
</dbReference>
<feature type="compositionally biased region" description="Low complexity" evidence="1">
    <location>
        <begin position="310"/>
        <end position="320"/>
    </location>
</feature>
<evidence type="ECO:0000313" key="3">
    <source>
        <dbReference type="EMBL" id="EEN67222.1"/>
    </source>
</evidence>
<dbReference type="PANTHER" id="PTHR28336:SF4">
    <property type="entry name" value="DEATH DOMAIN-CONTAINING PROTEIN 1"/>
    <property type="match status" value="1"/>
</dbReference>
<dbReference type="AlphaFoldDB" id="C3XWW2"/>
<feature type="domain" description="Death" evidence="2">
    <location>
        <begin position="977"/>
        <end position="1049"/>
    </location>
</feature>
<dbReference type="Gene3D" id="1.10.533.10">
    <property type="entry name" value="Death Domain, Fas"/>
    <property type="match status" value="1"/>
</dbReference>
<dbReference type="CDD" id="cd08779">
    <property type="entry name" value="Death_PIDD"/>
    <property type="match status" value="1"/>
</dbReference>
<dbReference type="InterPro" id="IPR000488">
    <property type="entry name" value="Death_dom"/>
</dbReference>
<reference evidence="3" key="1">
    <citation type="journal article" date="2008" name="Nature">
        <title>The amphioxus genome and the evolution of the chordate karyotype.</title>
        <authorList>
            <consortium name="US DOE Joint Genome Institute (JGI-PGF)"/>
            <person name="Putnam N.H."/>
            <person name="Butts T."/>
            <person name="Ferrier D.E.K."/>
            <person name="Furlong R.F."/>
            <person name="Hellsten U."/>
            <person name="Kawashima T."/>
            <person name="Robinson-Rechavi M."/>
            <person name="Shoguchi E."/>
            <person name="Terry A."/>
            <person name="Yu J.-K."/>
            <person name="Benito-Gutierrez E.L."/>
            <person name="Dubchak I."/>
            <person name="Garcia-Fernandez J."/>
            <person name="Gibson-Brown J.J."/>
            <person name="Grigoriev I.V."/>
            <person name="Horton A.C."/>
            <person name="de Jong P.J."/>
            <person name="Jurka J."/>
            <person name="Kapitonov V.V."/>
            <person name="Kohara Y."/>
            <person name="Kuroki Y."/>
            <person name="Lindquist E."/>
            <person name="Lucas S."/>
            <person name="Osoegawa K."/>
            <person name="Pennacchio L.A."/>
            <person name="Salamov A.A."/>
            <person name="Satou Y."/>
            <person name="Sauka-Spengler T."/>
            <person name="Schmutz J."/>
            <person name="Shin-I T."/>
            <person name="Toyoda A."/>
            <person name="Bronner-Fraser M."/>
            <person name="Fujiyama A."/>
            <person name="Holland L.Z."/>
            <person name="Holland P.W.H."/>
            <person name="Satoh N."/>
            <person name="Rokhsar D.S."/>
        </authorList>
    </citation>
    <scope>NUCLEOTIDE SEQUENCE [LARGE SCALE GENOMIC DNA]</scope>
    <source>
        <strain evidence="3">S238N-H82</strain>
        <tissue evidence="3">Testes</tissue>
    </source>
</reference>
<feature type="region of interest" description="Disordered" evidence="1">
    <location>
        <begin position="177"/>
        <end position="362"/>
    </location>
</feature>